<evidence type="ECO:0000313" key="1">
    <source>
        <dbReference type="EMBL" id="GGP20189.1"/>
    </source>
</evidence>
<reference evidence="1" key="1">
    <citation type="journal article" date="2014" name="Int. J. Syst. Evol. Microbiol.">
        <title>Complete genome sequence of Corynebacterium casei LMG S-19264T (=DSM 44701T), isolated from a smear-ripened cheese.</title>
        <authorList>
            <consortium name="US DOE Joint Genome Institute (JGI-PGF)"/>
            <person name="Walter F."/>
            <person name="Albersmeier A."/>
            <person name="Kalinowski J."/>
            <person name="Ruckert C."/>
        </authorList>
    </citation>
    <scope>NUCLEOTIDE SEQUENCE</scope>
    <source>
        <strain evidence="1">JCM 10088</strain>
    </source>
</reference>
<dbReference type="Proteomes" id="UP000610960">
    <property type="component" value="Unassembled WGS sequence"/>
</dbReference>
<protein>
    <submittedName>
        <fullName evidence="1">Uncharacterized protein</fullName>
    </submittedName>
</protein>
<dbReference type="InterPro" id="IPR036390">
    <property type="entry name" value="WH_DNA-bd_sf"/>
</dbReference>
<keyword evidence="2" id="KW-1185">Reference proteome</keyword>
<sequence length="75" mass="8658">MEHVVQHVLTVLQFNSAVSRERSIKVRDLARMAGIGEDELARMLRDLRGYGYVELIDDSVYLTRKGMMRVISKFS</sequence>
<dbReference type="InterPro" id="IPR036388">
    <property type="entry name" value="WH-like_DNA-bd_sf"/>
</dbReference>
<dbReference type="SUPFAM" id="SSF46785">
    <property type="entry name" value="Winged helix' DNA-binding domain"/>
    <property type="match status" value="1"/>
</dbReference>
<dbReference type="OrthoDB" id="28699at2157"/>
<dbReference type="EMBL" id="BMNL01000002">
    <property type="protein sequence ID" value="GGP20189.1"/>
    <property type="molecule type" value="Genomic_DNA"/>
</dbReference>
<organism evidence="1 2">
    <name type="scientific">Thermocladium modestius</name>
    <dbReference type="NCBI Taxonomy" id="62609"/>
    <lineage>
        <taxon>Archaea</taxon>
        <taxon>Thermoproteota</taxon>
        <taxon>Thermoprotei</taxon>
        <taxon>Thermoproteales</taxon>
        <taxon>Thermoproteaceae</taxon>
        <taxon>Thermocladium</taxon>
    </lineage>
</organism>
<dbReference type="RefSeq" id="WP_188596091.1">
    <property type="nucleotide sequence ID" value="NZ_BMNL01000002.1"/>
</dbReference>
<dbReference type="AlphaFoldDB" id="A0A830GU29"/>
<proteinExistence type="predicted"/>
<gene>
    <name evidence="1" type="ORF">GCM10007981_07260</name>
</gene>
<accession>A0A830GU29</accession>
<dbReference type="Gene3D" id="1.10.10.10">
    <property type="entry name" value="Winged helix-like DNA-binding domain superfamily/Winged helix DNA-binding domain"/>
    <property type="match status" value="1"/>
</dbReference>
<name>A0A830GU29_9CREN</name>
<reference evidence="1" key="2">
    <citation type="submission" date="2020-09" db="EMBL/GenBank/DDBJ databases">
        <authorList>
            <person name="Sun Q."/>
            <person name="Ohkuma M."/>
        </authorList>
    </citation>
    <scope>NUCLEOTIDE SEQUENCE</scope>
    <source>
        <strain evidence="1">JCM 10088</strain>
    </source>
</reference>
<evidence type="ECO:0000313" key="2">
    <source>
        <dbReference type="Proteomes" id="UP000610960"/>
    </source>
</evidence>
<comment type="caution">
    <text evidence="1">The sequence shown here is derived from an EMBL/GenBank/DDBJ whole genome shotgun (WGS) entry which is preliminary data.</text>
</comment>